<evidence type="ECO:0000256" key="4">
    <source>
        <dbReference type="ARBA" id="ARBA00022741"/>
    </source>
</evidence>
<dbReference type="GO" id="GO:0004674">
    <property type="term" value="F:protein serine/threonine kinase activity"/>
    <property type="evidence" value="ECO:0007669"/>
    <property type="project" value="UniProtKB-KW"/>
</dbReference>
<keyword evidence="2" id="KW-0723">Serine/threonine-protein kinase</keyword>
<evidence type="ECO:0000256" key="1">
    <source>
        <dbReference type="ARBA" id="ARBA00005354"/>
    </source>
</evidence>
<comment type="similarity">
    <text evidence="1">Belongs to the protein kinase superfamily. CAMK Ser/Thr protein kinase family. CaMK subfamily.</text>
</comment>
<dbReference type="Pfam" id="PF00069">
    <property type="entry name" value="Pkinase"/>
    <property type="match status" value="1"/>
</dbReference>
<name>A0A4Y1RS34_PRUDU</name>
<dbReference type="SUPFAM" id="SSF56112">
    <property type="entry name" value="Protein kinase-like (PK-like)"/>
    <property type="match status" value="1"/>
</dbReference>
<evidence type="ECO:0000259" key="7">
    <source>
        <dbReference type="PROSITE" id="PS50011"/>
    </source>
</evidence>
<dbReference type="InterPro" id="IPR050205">
    <property type="entry name" value="CDPK_Ser/Thr_kinases"/>
</dbReference>
<evidence type="ECO:0000256" key="3">
    <source>
        <dbReference type="ARBA" id="ARBA00022679"/>
    </source>
</evidence>
<feature type="non-terminal residue" evidence="8">
    <location>
        <position position="1"/>
    </location>
</feature>
<evidence type="ECO:0000256" key="6">
    <source>
        <dbReference type="ARBA" id="ARBA00022840"/>
    </source>
</evidence>
<keyword evidence="4" id="KW-0547">Nucleotide-binding</keyword>
<dbReference type="GO" id="GO:0005524">
    <property type="term" value="F:ATP binding"/>
    <property type="evidence" value="ECO:0007669"/>
    <property type="project" value="UniProtKB-KW"/>
</dbReference>
<dbReference type="PROSITE" id="PS50011">
    <property type="entry name" value="PROTEIN_KINASE_DOM"/>
    <property type="match status" value="1"/>
</dbReference>
<evidence type="ECO:0000256" key="5">
    <source>
        <dbReference type="ARBA" id="ARBA00022777"/>
    </source>
</evidence>
<dbReference type="PANTHER" id="PTHR24349">
    <property type="entry name" value="SERINE/THREONINE-PROTEIN KINASE"/>
    <property type="match status" value="1"/>
</dbReference>
<feature type="domain" description="Protein kinase" evidence="7">
    <location>
        <begin position="1"/>
        <end position="172"/>
    </location>
</feature>
<feature type="non-terminal residue" evidence="8">
    <location>
        <position position="172"/>
    </location>
</feature>
<evidence type="ECO:0000313" key="8">
    <source>
        <dbReference type="EMBL" id="BBH07184.1"/>
    </source>
</evidence>
<gene>
    <name evidence="8" type="ORF">Prudu_019049</name>
</gene>
<dbReference type="InterPro" id="IPR000719">
    <property type="entry name" value="Prot_kinase_dom"/>
</dbReference>
<dbReference type="AlphaFoldDB" id="A0A4Y1RS34"/>
<accession>A0A4Y1RS34</accession>
<dbReference type="InterPro" id="IPR011009">
    <property type="entry name" value="Kinase-like_dom_sf"/>
</dbReference>
<keyword evidence="6" id="KW-0067">ATP-binding</keyword>
<proteinExistence type="inferred from homology"/>
<organism evidence="8">
    <name type="scientific">Prunus dulcis</name>
    <name type="common">Almond</name>
    <name type="synonym">Amygdalus dulcis</name>
    <dbReference type="NCBI Taxonomy" id="3755"/>
    <lineage>
        <taxon>Eukaryota</taxon>
        <taxon>Viridiplantae</taxon>
        <taxon>Streptophyta</taxon>
        <taxon>Embryophyta</taxon>
        <taxon>Tracheophyta</taxon>
        <taxon>Spermatophyta</taxon>
        <taxon>Magnoliopsida</taxon>
        <taxon>eudicotyledons</taxon>
        <taxon>Gunneridae</taxon>
        <taxon>Pentapetalae</taxon>
        <taxon>rosids</taxon>
        <taxon>fabids</taxon>
        <taxon>Rosales</taxon>
        <taxon>Rosaceae</taxon>
        <taxon>Amygdaloideae</taxon>
        <taxon>Amygdaleae</taxon>
        <taxon>Prunus</taxon>
    </lineage>
</organism>
<keyword evidence="3" id="KW-0808">Transferase</keyword>
<dbReference type="EMBL" id="AP019303">
    <property type="protein sequence ID" value="BBH07184.1"/>
    <property type="molecule type" value="Genomic_DNA"/>
</dbReference>
<reference evidence="8" key="1">
    <citation type="journal article" date="2019" name="Science">
        <title>Mutation of a bHLH transcription factor allowed almond domestication.</title>
        <authorList>
            <person name="Sanchez-Perez R."/>
            <person name="Pavan S."/>
            <person name="Mazzeo R."/>
            <person name="Moldovan C."/>
            <person name="Aiese Cigliano R."/>
            <person name="Del Cueto J."/>
            <person name="Ricciardi F."/>
            <person name="Lotti C."/>
            <person name="Ricciardi L."/>
            <person name="Dicenta F."/>
            <person name="Lopez-Marques R.L."/>
            <person name="Lindberg Moller B."/>
        </authorList>
    </citation>
    <scope>NUCLEOTIDE SEQUENCE</scope>
</reference>
<evidence type="ECO:0000256" key="2">
    <source>
        <dbReference type="ARBA" id="ARBA00022527"/>
    </source>
</evidence>
<keyword evidence="5" id="KW-0418">Kinase</keyword>
<protein>
    <recommendedName>
        <fullName evidence="7">Protein kinase domain-containing protein</fullName>
    </recommendedName>
</protein>
<sequence length="172" mass="19488">SGYKRRDENPINLFGLPSFDVIAVRGCSWFPAVSLKGNSLYSAKDENSQLKAIDFGLLDFAKPDERLNEIVRSLYYVTLEVLHRSYRTEPDVWSIGVISYILLCGSRPFWARTESGTSRAVLKADPSFDEALWPSLSLEANYTHEGLYVIVIPLKGCLKDYNTDRRGWQESG</sequence>
<dbReference type="Gene3D" id="1.10.510.10">
    <property type="entry name" value="Transferase(Phosphotransferase) domain 1"/>
    <property type="match status" value="1"/>
</dbReference>